<evidence type="ECO:0000313" key="1">
    <source>
        <dbReference type="EMBL" id="TRX01286.1"/>
    </source>
</evidence>
<evidence type="ECO:0000313" key="2">
    <source>
        <dbReference type="Proteomes" id="UP000733744"/>
    </source>
</evidence>
<dbReference type="Proteomes" id="UP000733744">
    <property type="component" value="Unassembled WGS sequence"/>
</dbReference>
<dbReference type="EMBL" id="RYFG02000021">
    <property type="protein sequence ID" value="TRX01286.1"/>
    <property type="molecule type" value="Genomic_DNA"/>
</dbReference>
<organism evidence="1 2">
    <name type="scientific">Candidatus Methylobacter oryzae</name>
    <dbReference type="NCBI Taxonomy" id="2497749"/>
    <lineage>
        <taxon>Bacteria</taxon>
        <taxon>Pseudomonadati</taxon>
        <taxon>Pseudomonadota</taxon>
        <taxon>Gammaproteobacteria</taxon>
        <taxon>Methylococcales</taxon>
        <taxon>Methylococcaceae</taxon>
        <taxon>Methylobacter</taxon>
    </lineage>
</organism>
<dbReference type="NCBIfam" id="NF008500">
    <property type="entry name" value="PRK11410.1"/>
    <property type="match status" value="1"/>
</dbReference>
<proteinExistence type="predicted"/>
<reference evidence="1 2" key="1">
    <citation type="journal article" date="2019" name="Antonie Van Leeuwenhoek">
        <title>Description of 'Ca. Methylobacter oryzae' KRF1, a novel species from the environmentally important Methylobacter clade 2.</title>
        <authorList>
            <person name="Khatri K."/>
            <person name="Mohite J.A."/>
            <person name="Pandit P.S."/>
            <person name="Bahulikar R."/>
            <person name="Rahalkar M.C."/>
        </authorList>
    </citation>
    <scope>NUCLEOTIDE SEQUENCE [LARGE SCALE GENOMIC DNA]</scope>
    <source>
        <strain evidence="1 2">KRF1</strain>
    </source>
</reference>
<dbReference type="RefSeq" id="WP_127030170.1">
    <property type="nucleotide sequence ID" value="NZ_RYFG02000021.1"/>
</dbReference>
<dbReference type="Pfam" id="PF09909">
    <property type="entry name" value="DUF2138"/>
    <property type="match status" value="1"/>
</dbReference>
<protein>
    <submittedName>
        <fullName evidence="1">DUF2138 family protein</fullName>
    </submittedName>
</protein>
<dbReference type="InterPro" id="IPR018671">
    <property type="entry name" value="DUF2138"/>
</dbReference>
<gene>
    <name evidence="1" type="ORF">EKO24_004210</name>
</gene>
<keyword evidence="2" id="KW-1185">Reference proteome</keyword>
<sequence>MKPTDNNDKTPSPKRLSPRLAVAIGLVLATAVGATVAEWKWQWFSRHFMTQSQESPDAIEKLSLNFNHPDALIESEVLADLPKDLLTVPLLHDTLTEDFVFYYQANADRLGLAGSLRRIAYEHKLTLQDSLIADLLSQPAQLALWRSVDGKLTYSLLRIKTGMLAKASLSMVTVMQAIAEAAGEDTQLKKSADMELKGEKIQFYSLRYLRGKSLLFAYHNGYLIVLSDPAMVLDSENGKVELSDPALELIGDLFNGKALFPEYFGLTQSAVKHRISIDAGHLAMGYQAFFPLLAGLRFEMDNTGWHSFMAVNDGTTNKKLNVDGLWHAIPADAGMCFALPLATDNLQDIAEKLPSAQTGSAEVDSMLTGAAALCWYGNSRLHTPLLALELAAKVSQPETDTALSGLFTGIIGSYEKNIEGGRLPVDSRDLADGKLWQRVVGSRYGLYSADQAEPPLELESPNFFRVSLARHGNTLLFSLDDKLLQHALDTLDKNYPALSERVPAGSTMPIYLSPGKLATLLELEAMDSLPADQEAIFRNAAEQNLLPKIRALQTYPDYRLLLPQDIHANSDWQWQGLEWKPL</sequence>
<accession>A0ABY3CE57</accession>
<comment type="caution">
    <text evidence="1">The sequence shown here is derived from an EMBL/GenBank/DDBJ whole genome shotgun (WGS) entry which is preliminary data.</text>
</comment>
<name>A0ABY3CE57_9GAMM</name>